<comment type="caution">
    <text evidence="1">The sequence shown here is derived from an EMBL/GenBank/DDBJ whole genome shotgun (WGS) entry which is preliminary data.</text>
</comment>
<proteinExistence type="predicted"/>
<dbReference type="Proteomes" id="UP001345963">
    <property type="component" value="Unassembled WGS sequence"/>
</dbReference>
<name>A0ABU7B0I6_9TELE</name>
<dbReference type="EMBL" id="JAHUTI010032669">
    <property type="protein sequence ID" value="MED6243120.1"/>
    <property type="molecule type" value="Genomic_DNA"/>
</dbReference>
<sequence length="116" mass="13085">MMGMLARQQGMSSEAICTIKTVPKKETGLFPRRRPVNKIGRRKKLQMNQKTGDAASLTILHYKEDQPVCPEKSCNSKLRICISSVAFFTKTTEVNLVSEQLIALSFRLLEVLNQSQ</sequence>
<evidence type="ECO:0000313" key="2">
    <source>
        <dbReference type="Proteomes" id="UP001345963"/>
    </source>
</evidence>
<gene>
    <name evidence="1" type="ORF">ATANTOWER_015266</name>
</gene>
<protein>
    <submittedName>
        <fullName evidence="1">Uncharacterized protein</fullName>
    </submittedName>
</protein>
<keyword evidence="2" id="KW-1185">Reference proteome</keyword>
<evidence type="ECO:0000313" key="1">
    <source>
        <dbReference type="EMBL" id="MED6243120.1"/>
    </source>
</evidence>
<reference evidence="1 2" key="1">
    <citation type="submission" date="2021-07" db="EMBL/GenBank/DDBJ databases">
        <authorList>
            <person name="Palmer J.M."/>
        </authorList>
    </citation>
    <scope>NUCLEOTIDE SEQUENCE [LARGE SCALE GENOMIC DNA]</scope>
    <source>
        <strain evidence="1 2">AT_MEX2019</strain>
        <tissue evidence="1">Muscle</tissue>
    </source>
</reference>
<organism evidence="1 2">
    <name type="scientific">Ataeniobius toweri</name>
    <dbReference type="NCBI Taxonomy" id="208326"/>
    <lineage>
        <taxon>Eukaryota</taxon>
        <taxon>Metazoa</taxon>
        <taxon>Chordata</taxon>
        <taxon>Craniata</taxon>
        <taxon>Vertebrata</taxon>
        <taxon>Euteleostomi</taxon>
        <taxon>Actinopterygii</taxon>
        <taxon>Neopterygii</taxon>
        <taxon>Teleostei</taxon>
        <taxon>Neoteleostei</taxon>
        <taxon>Acanthomorphata</taxon>
        <taxon>Ovalentaria</taxon>
        <taxon>Atherinomorphae</taxon>
        <taxon>Cyprinodontiformes</taxon>
        <taxon>Goodeidae</taxon>
        <taxon>Ataeniobius</taxon>
    </lineage>
</organism>
<accession>A0ABU7B0I6</accession>